<dbReference type="PROSITE" id="PS50092">
    <property type="entry name" value="TSP1"/>
    <property type="match status" value="1"/>
</dbReference>
<protein>
    <recommendedName>
        <fullName evidence="5">Spondin-like TSP1 domain-containing protein</fullName>
    </recommendedName>
</protein>
<dbReference type="GO" id="GO:0005615">
    <property type="term" value="C:extracellular space"/>
    <property type="evidence" value="ECO:0007669"/>
    <property type="project" value="TreeGrafter"/>
</dbReference>
<evidence type="ECO:0000256" key="4">
    <source>
        <dbReference type="SAM" id="MobiDB-lite"/>
    </source>
</evidence>
<feature type="domain" description="Spondin-like TSP1" evidence="5">
    <location>
        <begin position="68"/>
        <end position="118"/>
    </location>
</feature>
<sequence length="137" mass="14593">MRGDPGPQGPRGLPGALGWKGPHGKRGPRGEPGPQGAPGPRGLLGEKGGHGRPGPPGPPGLQLASRDCKYADWKEWESCSRVCAEGTRRRERVVWVQPLNGGQPCEGPDFMSEKCFAQTEDCPQLAPDDVRPKTPTP</sequence>
<proteinExistence type="predicted"/>
<gene>
    <name evidence="6" type="ORF">BRAN1462_LOCUS38528</name>
</gene>
<evidence type="ECO:0000256" key="1">
    <source>
        <dbReference type="ARBA" id="ARBA00022729"/>
    </source>
</evidence>
<dbReference type="InterPro" id="IPR008160">
    <property type="entry name" value="Collagen"/>
</dbReference>
<keyword evidence="1" id="KW-0732">Signal</keyword>
<dbReference type="PANTHER" id="PTHR24023:SF1112">
    <property type="entry name" value="COL_CUTICLE_N DOMAIN-CONTAINING PROTEIN-RELATED"/>
    <property type="match status" value="1"/>
</dbReference>
<dbReference type="AlphaFoldDB" id="A0A7S2LEV7"/>
<dbReference type="SMART" id="SM00209">
    <property type="entry name" value="TSP1"/>
    <property type="match status" value="1"/>
</dbReference>
<name>A0A7S2LEV7_9DINO</name>
<dbReference type="EMBL" id="HBGW01060465">
    <property type="protein sequence ID" value="CAD9602742.1"/>
    <property type="molecule type" value="Transcribed_RNA"/>
</dbReference>
<accession>A0A7S2LEV7</accession>
<dbReference type="InterPro" id="IPR050149">
    <property type="entry name" value="Collagen_superfamily"/>
</dbReference>
<keyword evidence="3" id="KW-0325">Glycoprotein</keyword>
<keyword evidence="2" id="KW-1015">Disulfide bond</keyword>
<dbReference type="Gene3D" id="2.20.100.10">
    <property type="entry name" value="Thrombospondin type-1 (TSP1) repeat"/>
    <property type="match status" value="1"/>
</dbReference>
<dbReference type="Pfam" id="PF01391">
    <property type="entry name" value="Collagen"/>
    <property type="match status" value="1"/>
</dbReference>
<dbReference type="InterPro" id="IPR044004">
    <property type="entry name" value="TSP1_spondin_dom"/>
</dbReference>
<dbReference type="InterPro" id="IPR000884">
    <property type="entry name" value="TSP1_rpt"/>
</dbReference>
<dbReference type="PANTHER" id="PTHR24023">
    <property type="entry name" value="COLLAGEN ALPHA"/>
    <property type="match status" value="1"/>
</dbReference>
<dbReference type="GO" id="GO:0031012">
    <property type="term" value="C:extracellular matrix"/>
    <property type="evidence" value="ECO:0007669"/>
    <property type="project" value="TreeGrafter"/>
</dbReference>
<evidence type="ECO:0000259" key="5">
    <source>
        <dbReference type="Pfam" id="PF19028"/>
    </source>
</evidence>
<dbReference type="GO" id="GO:0030020">
    <property type="term" value="F:extracellular matrix structural constituent conferring tensile strength"/>
    <property type="evidence" value="ECO:0007669"/>
    <property type="project" value="TreeGrafter"/>
</dbReference>
<dbReference type="Pfam" id="PF19028">
    <property type="entry name" value="TSP1_spondin"/>
    <property type="match status" value="1"/>
</dbReference>
<evidence type="ECO:0000256" key="2">
    <source>
        <dbReference type="ARBA" id="ARBA00023157"/>
    </source>
</evidence>
<dbReference type="InterPro" id="IPR036383">
    <property type="entry name" value="TSP1_rpt_sf"/>
</dbReference>
<evidence type="ECO:0000313" key="6">
    <source>
        <dbReference type="EMBL" id="CAD9602742.1"/>
    </source>
</evidence>
<dbReference type="SUPFAM" id="SSF82895">
    <property type="entry name" value="TSP-1 type 1 repeat"/>
    <property type="match status" value="1"/>
</dbReference>
<evidence type="ECO:0000256" key="3">
    <source>
        <dbReference type="ARBA" id="ARBA00023180"/>
    </source>
</evidence>
<feature type="region of interest" description="Disordered" evidence="4">
    <location>
        <begin position="1"/>
        <end position="63"/>
    </location>
</feature>
<organism evidence="6">
    <name type="scientific">Zooxanthella nutricula</name>
    <dbReference type="NCBI Taxonomy" id="1333877"/>
    <lineage>
        <taxon>Eukaryota</taxon>
        <taxon>Sar</taxon>
        <taxon>Alveolata</taxon>
        <taxon>Dinophyceae</taxon>
        <taxon>Peridiniales</taxon>
        <taxon>Peridiniales incertae sedis</taxon>
        <taxon>Zooxanthella</taxon>
    </lineage>
</organism>
<dbReference type="GO" id="GO:0030198">
    <property type="term" value="P:extracellular matrix organization"/>
    <property type="evidence" value="ECO:0007669"/>
    <property type="project" value="TreeGrafter"/>
</dbReference>
<reference evidence="6" key="1">
    <citation type="submission" date="2021-01" db="EMBL/GenBank/DDBJ databases">
        <authorList>
            <person name="Corre E."/>
            <person name="Pelletier E."/>
            <person name="Niang G."/>
            <person name="Scheremetjew M."/>
            <person name="Finn R."/>
            <person name="Kale V."/>
            <person name="Holt S."/>
            <person name="Cochrane G."/>
            <person name="Meng A."/>
            <person name="Brown T."/>
            <person name="Cohen L."/>
        </authorList>
    </citation>
    <scope>NUCLEOTIDE SEQUENCE</scope>
    <source>
        <strain evidence="6">RCC3387</strain>
    </source>
</reference>